<evidence type="ECO:0000259" key="1">
    <source>
        <dbReference type="PROSITE" id="PS50883"/>
    </source>
</evidence>
<dbReference type="SUPFAM" id="SSF141868">
    <property type="entry name" value="EAL domain-like"/>
    <property type="match status" value="1"/>
</dbReference>
<dbReference type="PROSITE" id="PS50883">
    <property type="entry name" value="EAL"/>
    <property type="match status" value="1"/>
</dbReference>
<dbReference type="InterPro" id="IPR035919">
    <property type="entry name" value="EAL_sf"/>
</dbReference>
<comment type="caution">
    <text evidence="2">The sequence shown here is derived from an EMBL/GenBank/DDBJ whole genome shotgun (WGS) entry which is preliminary data.</text>
</comment>
<dbReference type="PANTHER" id="PTHR33121:SF70">
    <property type="entry name" value="SIGNALING PROTEIN YKOW"/>
    <property type="match status" value="1"/>
</dbReference>
<evidence type="ECO:0000313" key="3">
    <source>
        <dbReference type="Proteomes" id="UP000051845"/>
    </source>
</evidence>
<dbReference type="Pfam" id="PF00563">
    <property type="entry name" value="EAL"/>
    <property type="match status" value="1"/>
</dbReference>
<gene>
    <name evidence="2" type="ORF">FC82_GL002433</name>
</gene>
<dbReference type="EMBL" id="AYYR01000054">
    <property type="protein sequence ID" value="KRM75248.1"/>
    <property type="molecule type" value="Genomic_DNA"/>
</dbReference>
<sequence>MLKFYGQPKFRPNGDTQAPIGYELFIREYQNNQWCLPQDFCAITATQIQHLLSETVQAMPNNIELLSFNLEQIQFIDPIFCDVVTSVQEQTDIQLFTELTERTDPRVTLNQLARAAKRFNDRDLFVCIDDVGTGDNTPELVLKLDDYIDEYKFALQNFRPFNHISDIESHVSYWSQMAQTHDKMLAIEGIENAEDLETVRTKYPCDVIQGYYTGKPALLPAVGTAG</sequence>
<dbReference type="Gene3D" id="3.20.20.450">
    <property type="entry name" value="EAL domain"/>
    <property type="match status" value="1"/>
</dbReference>
<proteinExistence type="predicted"/>
<dbReference type="GO" id="GO:0071111">
    <property type="term" value="F:cyclic-guanylate-specific phosphodiesterase activity"/>
    <property type="evidence" value="ECO:0007669"/>
    <property type="project" value="InterPro"/>
</dbReference>
<dbReference type="PANTHER" id="PTHR33121">
    <property type="entry name" value="CYCLIC DI-GMP PHOSPHODIESTERASE PDEF"/>
    <property type="match status" value="1"/>
</dbReference>
<dbReference type="Proteomes" id="UP000051845">
    <property type="component" value="Unassembled WGS sequence"/>
</dbReference>
<dbReference type="AlphaFoldDB" id="A0A0R2B834"/>
<organism evidence="2 3">
    <name type="scientific">Secundilactobacillus collinoides DSM 20515 = JCM 1123</name>
    <dbReference type="NCBI Taxonomy" id="1423733"/>
    <lineage>
        <taxon>Bacteria</taxon>
        <taxon>Bacillati</taxon>
        <taxon>Bacillota</taxon>
        <taxon>Bacilli</taxon>
        <taxon>Lactobacillales</taxon>
        <taxon>Lactobacillaceae</taxon>
        <taxon>Secundilactobacillus</taxon>
    </lineage>
</organism>
<feature type="domain" description="EAL" evidence="1">
    <location>
        <begin position="1"/>
        <end position="226"/>
    </location>
</feature>
<dbReference type="PATRIC" id="fig|1423733.4.peg.2547"/>
<dbReference type="InterPro" id="IPR050706">
    <property type="entry name" value="Cyclic-di-GMP_PDE-like"/>
</dbReference>
<accession>A0A0R2B834</accession>
<dbReference type="STRING" id="33960.TY91_14845"/>
<name>A0A0R2B834_SECCO</name>
<evidence type="ECO:0000313" key="2">
    <source>
        <dbReference type="EMBL" id="KRM75248.1"/>
    </source>
</evidence>
<dbReference type="InterPro" id="IPR001633">
    <property type="entry name" value="EAL_dom"/>
</dbReference>
<reference evidence="2 3" key="1">
    <citation type="journal article" date="2015" name="Genome Announc.">
        <title>Expanding the biotechnology potential of lactobacilli through comparative genomics of 213 strains and associated genera.</title>
        <authorList>
            <person name="Sun Z."/>
            <person name="Harris H.M."/>
            <person name="McCann A."/>
            <person name="Guo C."/>
            <person name="Argimon S."/>
            <person name="Zhang W."/>
            <person name="Yang X."/>
            <person name="Jeffery I.B."/>
            <person name="Cooney J.C."/>
            <person name="Kagawa T.F."/>
            <person name="Liu W."/>
            <person name="Song Y."/>
            <person name="Salvetti E."/>
            <person name="Wrobel A."/>
            <person name="Rasinkangas P."/>
            <person name="Parkhill J."/>
            <person name="Rea M.C."/>
            <person name="O'Sullivan O."/>
            <person name="Ritari J."/>
            <person name="Douillard F.P."/>
            <person name="Paul Ross R."/>
            <person name="Yang R."/>
            <person name="Briner A.E."/>
            <person name="Felis G.E."/>
            <person name="de Vos W.M."/>
            <person name="Barrangou R."/>
            <person name="Klaenhammer T.R."/>
            <person name="Caufield P.W."/>
            <person name="Cui Y."/>
            <person name="Zhang H."/>
            <person name="O'Toole P.W."/>
        </authorList>
    </citation>
    <scope>NUCLEOTIDE SEQUENCE [LARGE SCALE GENOMIC DNA]</scope>
    <source>
        <strain evidence="2 3">DSM 20515</strain>
    </source>
</reference>
<protein>
    <submittedName>
        <fullName evidence="2">C-di-GMP-specific phosphodiesterase</fullName>
    </submittedName>
</protein>
<dbReference type="RefSeq" id="WP_054759743.1">
    <property type="nucleotide sequence ID" value="NZ_AYYR01000054.1"/>
</dbReference>